<keyword evidence="1 6" id="KW-0597">Phosphoprotein</keyword>
<evidence type="ECO:0000256" key="6">
    <source>
        <dbReference type="PROSITE-ProRule" id="PRU00169"/>
    </source>
</evidence>
<evidence type="ECO:0000256" key="2">
    <source>
        <dbReference type="ARBA" id="ARBA00023012"/>
    </source>
</evidence>
<evidence type="ECO:0000256" key="3">
    <source>
        <dbReference type="ARBA" id="ARBA00023015"/>
    </source>
</evidence>
<dbReference type="PANTHER" id="PTHR48111:SF1">
    <property type="entry name" value="TWO-COMPONENT RESPONSE REGULATOR ORR33"/>
    <property type="match status" value="1"/>
</dbReference>
<dbReference type="GO" id="GO:0032993">
    <property type="term" value="C:protein-DNA complex"/>
    <property type="evidence" value="ECO:0007669"/>
    <property type="project" value="TreeGrafter"/>
</dbReference>
<protein>
    <submittedName>
        <fullName evidence="10">Response regulator</fullName>
    </submittedName>
</protein>
<evidence type="ECO:0000313" key="10">
    <source>
        <dbReference type="EMBL" id="MBH9553471.1"/>
    </source>
</evidence>
<dbReference type="InterPro" id="IPR001789">
    <property type="entry name" value="Sig_transdc_resp-reg_receiver"/>
</dbReference>
<dbReference type="GO" id="GO:0000976">
    <property type="term" value="F:transcription cis-regulatory region binding"/>
    <property type="evidence" value="ECO:0007669"/>
    <property type="project" value="TreeGrafter"/>
</dbReference>
<dbReference type="Gene3D" id="3.40.50.2300">
    <property type="match status" value="1"/>
</dbReference>
<feature type="region of interest" description="Disordered" evidence="8">
    <location>
        <begin position="520"/>
        <end position="548"/>
    </location>
</feature>
<dbReference type="PANTHER" id="PTHR48111">
    <property type="entry name" value="REGULATOR OF RPOS"/>
    <property type="match status" value="1"/>
</dbReference>
<dbReference type="GO" id="GO:0005829">
    <property type="term" value="C:cytosol"/>
    <property type="evidence" value="ECO:0007669"/>
    <property type="project" value="TreeGrafter"/>
</dbReference>
<proteinExistence type="predicted"/>
<dbReference type="SUPFAM" id="SSF48452">
    <property type="entry name" value="TPR-like"/>
    <property type="match status" value="1"/>
</dbReference>
<evidence type="ECO:0000259" key="9">
    <source>
        <dbReference type="PROSITE" id="PS50110"/>
    </source>
</evidence>
<dbReference type="PROSITE" id="PS50005">
    <property type="entry name" value="TPR"/>
    <property type="match status" value="1"/>
</dbReference>
<organism evidence="10 11">
    <name type="scientific">Inhella gelatinilytica</name>
    <dbReference type="NCBI Taxonomy" id="2795030"/>
    <lineage>
        <taxon>Bacteria</taxon>
        <taxon>Pseudomonadati</taxon>
        <taxon>Pseudomonadota</taxon>
        <taxon>Betaproteobacteria</taxon>
        <taxon>Burkholderiales</taxon>
        <taxon>Sphaerotilaceae</taxon>
        <taxon>Inhella</taxon>
    </lineage>
</organism>
<dbReference type="GO" id="GO:0006355">
    <property type="term" value="P:regulation of DNA-templated transcription"/>
    <property type="evidence" value="ECO:0007669"/>
    <property type="project" value="TreeGrafter"/>
</dbReference>
<feature type="domain" description="Response regulatory" evidence="9">
    <location>
        <begin position="9"/>
        <end position="129"/>
    </location>
</feature>
<dbReference type="InterPro" id="IPR011006">
    <property type="entry name" value="CheY-like_superfamily"/>
</dbReference>
<keyword evidence="7" id="KW-0802">TPR repeat</keyword>
<gene>
    <name evidence="10" type="ORF">I7X43_11515</name>
</gene>
<dbReference type="InterPro" id="IPR039420">
    <property type="entry name" value="WalR-like"/>
</dbReference>
<dbReference type="GO" id="GO:0000156">
    <property type="term" value="F:phosphorelay response regulator activity"/>
    <property type="evidence" value="ECO:0007669"/>
    <property type="project" value="TreeGrafter"/>
</dbReference>
<dbReference type="Pfam" id="PF14559">
    <property type="entry name" value="TPR_19"/>
    <property type="match status" value="1"/>
</dbReference>
<feature type="repeat" description="TPR" evidence="7">
    <location>
        <begin position="233"/>
        <end position="266"/>
    </location>
</feature>
<dbReference type="Proteomes" id="UP000620139">
    <property type="component" value="Unassembled WGS sequence"/>
</dbReference>
<feature type="modified residue" description="4-aspartylphosphate" evidence="6">
    <location>
        <position position="59"/>
    </location>
</feature>
<evidence type="ECO:0000256" key="7">
    <source>
        <dbReference type="PROSITE-ProRule" id="PRU00339"/>
    </source>
</evidence>
<sequence length="548" mass="60839">MDSTIHKANALVIDGNANARSLITSQLREVGVGFVRSVTRLKDARIVLENSPFDLVICDYHFDGHEESGQDLLDELRREQLLPYSTVFMMVTAEASYSKVAEAAEAALDGYLVKPYTLTALAERIQAARHRKRVLRTIFEAIEAQDFELAANLCLERFQKRWEFWLFAARIGAELLLRLRRHEEAKELYEAIIAAKTVPWAKLGVARSEYAAGQLAQARRTVENLIGEMPDHADSYDVLGRIHMDQGDLKAALETYRTASELTPGCLLRMQRSGTLAFYIGERADALKILERTVASGLRSKLFDLYTLVLLALMRYDKRDHKGVRHAQDAMVRQLERASDSRRMTRLHETIQALIAMQEKRSADALGHARSLAAELKRGDADLEAASLVIAVWIRLAAADLQLTEMEDVFQSLAMRYCSSHASTGVLTAMAENNETTVQLLKSAHGKVFEIAETAMKQSLRGNAQASVEILIQQGGQTRNAKLIDMAGSVLKRHATKIETAEILEAEIAELQERWVKPLGSSTTRNRASGGVALRTGGGPDEKAAPTV</sequence>
<reference evidence="10" key="1">
    <citation type="submission" date="2020-12" db="EMBL/GenBank/DDBJ databases">
        <title>The genome sequence of Inhella sp. 4Y17.</title>
        <authorList>
            <person name="Liu Y."/>
        </authorList>
    </citation>
    <scope>NUCLEOTIDE SEQUENCE</scope>
    <source>
        <strain evidence="10">4Y10</strain>
    </source>
</reference>
<keyword evidence="3" id="KW-0805">Transcription regulation</keyword>
<dbReference type="InterPro" id="IPR019734">
    <property type="entry name" value="TPR_rpt"/>
</dbReference>
<dbReference type="InterPro" id="IPR011990">
    <property type="entry name" value="TPR-like_helical_dom_sf"/>
</dbReference>
<dbReference type="SUPFAM" id="SSF52172">
    <property type="entry name" value="CheY-like"/>
    <property type="match status" value="1"/>
</dbReference>
<accession>A0A931J165</accession>
<evidence type="ECO:0000256" key="5">
    <source>
        <dbReference type="ARBA" id="ARBA00023163"/>
    </source>
</evidence>
<dbReference type="EMBL" id="JAEDAL010000005">
    <property type="protein sequence ID" value="MBH9553471.1"/>
    <property type="molecule type" value="Genomic_DNA"/>
</dbReference>
<evidence type="ECO:0000256" key="4">
    <source>
        <dbReference type="ARBA" id="ARBA00023125"/>
    </source>
</evidence>
<comment type="caution">
    <text evidence="10">The sequence shown here is derived from an EMBL/GenBank/DDBJ whole genome shotgun (WGS) entry which is preliminary data.</text>
</comment>
<dbReference type="PROSITE" id="PS50110">
    <property type="entry name" value="RESPONSE_REGULATORY"/>
    <property type="match status" value="1"/>
</dbReference>
<keyword evidence="11" id="KW-1185">Reference proteome</keyword>
<dbReference type="SMART" id="SM00448">
    <property type="entry name" value="REC"/>
    <property type="match status" value="1"/>
</dbReference>
<evidence type="ECO:0000256" key="8">
    <source>
        <dbReference type="SAM" id="MobiDB-lite"/>
    </source>
</evidence>
<dbReference type="Gene3D" id="1.25.40.10">
    <property type="entry name" value="Tetratricopeptide repeat domain"/>
    <property type="match status" value="1"/>
</dbReference>
<dbReference type="AlphaFoldDB" id="A0A931J165"/>
<evidence type="ECO:0000256" key="1">
    <source>
        <dbReference type="ARBA" id="ARBA00022553"/>
    </source>
</evidence>
<keyword evidence="4" id="KW-0238">DNA-binding</keyword>
<keyword evidence="2" id="KW-0902">Two-component regulatory system</keyword>
<evidence type="ECO:0000313" key="11">
    <source>
        <dbReference type="Proteomes" id="UP000620139"/>
    </source>
</evidence>
<dbReference type="Pfam" id="PF00072">
    <property type="entry name" value="Response_reg"/>
    <property type="match status" value="1"/>
</dbReference>
<keyword evidence="5" id="KW-0804">Transcription</keyword>
<name>A0A931J165_9BURK</name>
<dbReference type="RefSeq" id="WP_198101088.1">
    <property type="nucleotide sequence ID" value="NZ_JAEDAL010000005.1"/>
</dbReference>